<dbReference type="InterPro" id="IPR029063">
    <property type="entry name" value="SAM-dependent_MTases_sf"/>
</dbReference>
<dbReference type="STRING" id="91604.ID47_09980"/>
<dbReference type="CDD" id="cd02440">
    <property type="entry name" value="AdoMet_MTases"/>
    <property type="match status" value="1"/>
</dbReference>
<dbReference type="PANTHER" id="PTHR31760">
    <property type="entry name" value="S-ADENOSYL-L-METHIONINE-DEPENDENT METHYLTRANSFERASES SUPERFAMILY PROTEIN"/>
    <property type="match status" value="1"/>
</dbReference>
<reference evidence="7 8" key="1">
    <citation type="submission" date="2014-07" db="EMBL/GenBank/DDBJ databases">
        <title>Comparative genomic insights into amoeba endosymbionts belonging to the families of Holosporaceae and Candidatus Midichloriaceae within Rickettsiales.</title>
        <authorList>
            <person name="Wang Z."/>
            <person name="Wu M."/>
        </authorList>
    </citation>
    <scope>NUCLEOTIDE SEQUENCE [LARGE SCALE GENOMIC DNA]</scope>
    <source>
        <strain evidence="7">PRA3</strain>
    </source>
</reference>
<dbReference type="InterPro" id="IPR003682">
    <property type="entry name" value="rRNA_ssu_MeTfrase_G"/>
</dbReference>
<dbReference type="NCBIfam" id="TIGR00138">
    <property type="entry name" value="rsmG_gidB"/>
    <property type="match status" value="1"/>
</dbReference>
<keyword evidence="2 6" id="KW-0698">rRNA processing</keyword>
<keyword evidence="3 6" id="KW-0489">Methyltransferase</keyword>
<dbReference type="GO" id="GO:0070043">
    <property type="term" value="F:rRNA (guanine-N7-)-methyltransferase activity"/>
    <property type="evidence" value="ECO:0007669"/>
    <property type="project" value="UniProtKB-UniRule"/>
</dbReference>
<comment type="catalytic activity">
    <reaction evidence="6">
        <text>guanosine(527) in 16S rRNA + S-adenosyl-L-methionine = N(7)-methylguanosine(527) in 16S rRNA + S-adenosyl-L-homocysteine</text>
        <dbReference type="Rhea" id="RHEA:42732"/>
        <dbReference type="Rhea" id="RHEA-COMP:10209"/>
        <dbReference type="Rhea" id="RHEA-COMP:10210"/>
        <dbReference type="ChEBI" id="CHEBI:57856"/>
        <dbReference type="ChEBI" id="CHEBI:59789"/>
        <dbReference type="ChEBI" id="CHEBI:74269"/>
        <dbReference type="ChEBI" id="CHEBI:74480"/>
        <dbReference type="EC" id="2.1.1.170"/>
    </reaction>
</comment>
<keyword evidence="1 6" id="KW-0963">Cytoplasm</keyword>
<dbReference type="KEGG" id="paca:ID47_09980"/>
<feature type="binding site" evidence="6">
    <location>
        <position position="63"/>
    </location>
    <ligand>
        <name>S-adenosyl-L-methionine</name>
        <dbReference type="ChEBI" id="CHEBI:59789"/>
    </ligand>
</feature>
<dbReference type="SUPFAM" id="SSF53335">
    <property type="entry name" value="S-adenosyl-L-methionine-dependent methyltransferases"/>
    <property type="match status" value="1"/>
</dbReference>
<gene>
    <name evidence="6" type="primary">rsmG</name>
    <name evidence="7" type="ORF">ID47_09980</name>
</gene>
<evidence type="ECO:0000313" key="8">
    <source>
        <dbReference type="Proteomes" id="UP000028926"/>
    </source>
</evidence>
<dbReference type="HOGENOM" id="CLU_065341_1_1_5"/>
<keyword evidence="4 6" id="KW-0808">Transferase</keyword>
<name>A0A077AYC9_9PROT</name>
<comment type="function">
    <text evidence="6">Specifically methylates the N7 position of guanine in position 527 of 16S rRNA.</text>
</comment>
<protein>
    <recommendedName>
        <fullName evidence="6">Ribosomal RNA small subunit methyltransferase G</fullName>
        <ecNumber evidence="6">2.1.1.170</ecNumber>
    </recommendedName>
    <alternativeName>
        <fullName evidence="6">16S rRNA 7-methylguanosine methyltransferase</fullName>
        <shortName evidence="6">16S rRNA m7G methyltransferase</shortName>
    </alternativeName>
</protein>
<dbReference type="GO" id="GO:0005829">
    <property type="term" value="C:cytosol"/>
    <property type="evidence" value="ECO:0007669"/>
    <property type="project" value="TreeGrafter"/>
</dbReference>
<evidence type="ECO:0000256" key="4">
    <source>
        <dbReference type="ARBA" id="ARBA00022679"/>
    </source>
</evidence>
<comment type="similarity">
    <text evidence="6">Belongs to the methyltransferase superfamily. RNA methyltransferase RsmG family.</text>
</comment>
<feature type="binding site" evidence="6">
    <location>
        <position position="126"/>
    </location>
    <ligand>
        <name>S-adenosyl-L-methionine</name>
        <dbReference type="ChEBI" id="CHEBI:59789"/>
    </ligand>
</feature>
<feature type="binding site" evidence="6">
    <location>
        <begin position="112"/>
        <end position="113"/>
    </location>
    <ligand>
        <name>S-adenosyl-L-methionine</name>
        <dbReference type="ChEBI" id="CHEBI:59789"/>
    </ligand>
</feature>
<dbReference type="EC" id="2.1.1.170" evidence="6"/>
<keyword evidence="5 6" id="KW-0949">S-adenosyl-L-methionine</keyword>
<dbReference type="PIRSF" id="PIRSF003078">
    <property type="entry name" value="GidB"/>
    <property type="match status" value="1"/>
</dbReference>
<evidence type="ECO:0000313" key="7">
    <source>
        <dbReference type="EMBL" id="AIK96989.1"/>
    </source>
</evidence>
<evidence type="ECO:0000256" key="6">
    <source>
        <dbReference type="HAMAP-Rule" id="MF_00074"/>
    </source>
</evidence>
<dbReference type="HAMAP" id="MF_00074">
    <property type="entry name" value="16SrRNA_methyltr_G"/>
    <property type="match status" value="1"/>
</dbReference>
<dbReference type="EMBL" id="CP008941">
    <property type="protein sequence ID" value="AIK96989.1"/>
    <property type="molecule type" value="Genomic_DNA"/>
</dbReference>
<dbReference type="Proteomes" id="UP000028926">
    <property type="component" value="Chromosome"/>
</dbReference>
<dbReference type="Pfam" id="PF02527">
    <property type="entry name" value="GidB"/>
    <property type="match status" value="1"/>
</dbReference>
<comment type="subcellular location">
    <subcellularLocation>
        <location evidence="6">Cytoplasm</location>
    </subcellularLocation>
</comment>
<dbReference type="eggNOG" id="COG0357">
    <property type="taxonomic scope" value="Bacteria"/>
</dbReference>
<dbReference type="Gene3D" id="3.40.50.150">
    <property type="entry name" value="Vaccinia Virus protein VP39"/>
    <property type="match status" value="1"/>
</dbReference>
<proteinExistence type="inferred from homology"/>
<accession>A0A077AYC9</accession>
<feature type="binding site" evidence="6">
    <location>
        <position position="68"/>
    </location>
    <ligand>
        <name>S-adenosyl-L-methionine</name>
        <dbReference type="ChEBI" id="CHEBI:59789"/>
    </ligand>
</feature>
<dbReference type="PANTHER" id="PTHR31760:SF0">
    <property type="entry name" value="S-ADENOSYL-L-METHIONINE-DEPENDENT METHYLTRANSFERASES SUPERFAMILY PROTEIN"/>
    <property type="match status" value="1"/>
</dbReference>
<keyword evidence="8" id="KW-1185">Reference proteome</keyword>
<evidence type="ECO:0000256" key="2">
    <source>
        <dbReference type="ARBA" id="ARBA00022552"/>
    </source>
</evidence>
<sequence length="196" mass="22112">MLEYVSRGTYEKFVEYKSAVEEWNRNTSLIQGQTLNHFMERHILDSLQLLPLLSKELPTLDIGTGAGFPGMVLAISGFDKITLCDSNQRKIIFLSELKRKLDVKVDIICSRVEQLPLNSYAQIITRACADLALLLNQVLIVSRETGKSTILYALKGLSIDQEIKKAQEKFKFNYEKINSVTNADGVILKVTNISEL</sequence>
<evidence type="ECO:0000256" key="1">
    <source>
        <dbReference type="ARBA" id="ARBA00022490"/>
    </source>
</evidence>
<evidence type="ECO:0000256" key="5">
    <source>
        <dbReference type="ARBA" id="ARBA00022691"/>
    </source>
</evidence>
<dbReference type="AlphaFoldDB" id="A0A077AYC9"/>
<evidence type="ECO:0000256" key="3">
    <source>
        <dbReference type="ARBA" id="ARBA00022603"/>
    </source>
</evidence>
<comment type="caution">
    <text evidence="6">Lacks conserved residue(s) required for the propagation of feature annotation.</text>
</comment>
<organism evidence="7 8">
    <name type="scientific">Candidatus Odyssella acanthamoebae</name>
    <dbReference type="NCBI Taxonomy" id="91604"/>
    <lineage>
        <taxon>Bacteria</taxon>
        <taxon>Pseudomonadati</taxon>
        <taxon>Pseudomonadota</taxon>
        <taxon>Alphaproteobacteria</taxon>
        <taxon>Holosporales</taxon>
        <taxon>Candidatus Paracaedibacteraceae</taxon>
        <taxon>Candidatus Odyssella</taxon>
    </lineage>
</organism>